<proteinExistence type="predicted"/>
<accession>A0A0F9T4V7</accession>
<evidence type="ECO:0000313" key="1">
    <source>
        <dbReference type="EMBL" id="KKN76230.1"/>
    </source>
</evidence>
<organism evidence="1">
    <name type="scientific">marine sediment metagenome</name>
    <dbReference type="NCBI Taxonomy" id="412755"/>
    <lineage>
        <taxon>unclassified sequences</taxon>
        <taxon>metagenomes</taxon>
        <taxon>ecological metagenomes</taxon>
    </lineage>
</organism>
<dbReference type="EMBL" id="LAZR01000298">
    <property type="protein sequence ID" value="KKN76230.1"/>
    <property type="molecule type" value="Genomic_DNA"/>
</dbReference>
<comment type="caution">
    <text evidence="1">The sequence shown here is derived from an EMBL/GenBank/DDBJ whole genome shotgun (WGS) entry which is preliminary data.</text>
</comment>
<reference evidence="1" key="1">
    <citation type="journal article" date="2015" name="Nature">
        <title>Complex archaea that bridge the gap between prokaryotes and eukaryotes.</title>
        <authorList>
            <person name="Spang A."/>
            <person name="Saw J.H."/>
            <person name="Jorgensen S.L."/>
            <person name="Zaremba-Niedzwiedzka K."/>
            <person name="Martijn J."/>
            <person name="Lind A.E."/>
            <person name="van Eijk R."/>
            <person name="Schleper C."/>
            <person name="Guy L."/>
            <person name="Ettema T.J."/>
        </authorList>
    </citation>
    <scope>NUCLEOTIDE SEQUENCE</scope>
</reference>
<protein>
    <submittedName>
        <fullName evidence="1">Uncharacterized protein</fullName>
    </submittedName>
</protein>
<sequence>MTKEEIQYYYNLQSEAMIARDISKMQNGGEDPFNYQADVDKFTKKLEELERNV</sequence>
<name>A0A0F9T4V7_9ZZZZ</name>
<gene>
    <name evidence="1" type="ORF">LCGC14_0372560</name>
</gene>
<dbReference type="AlphaFoldDB" id="A0A0F9T4V7"/>